<dbReference type="InterPro" id="IPR045034">
    <property type="entry name" value="O-acyltransferase_WSD1-like"/>
</dbReference>
<organism evidence="14 15">
    <name type="scientific">Trema orientale</name>
    <name type="common">Charcoal tree</name>
    <name type="synonym">Celtis orientalis</name>
    <dbReference type="NCBI Taxonomy" id="63057"/>
    <lineage>
        <taxon>Eukaryota</taxon>
        <taxon>Viridiplantae</taxon>
        <taxon>Streptophyta</taxon>
        <taxon>Embryophyta</taxon>
        <taxon>Tracheophyta</taxon>
        <taxon>Spermatophyta</taxon>
        <taxon>Magnoliopsida</taxon>
        <taxon>eudicotyledons</taxon>
        <taxon>Gunneridae</taxon>
        <taxon>Pentapetalae</taxon>
        <taxon>rosids</taxon>
        <taxon>fabids</taxon>
        <taxon>Rosales</taxon>
        <taxon>Cannabaceae</taxon>
        <taxon>Trema</taxon>
    </lineage>
</organism>
<dbReference type="InterPro" id="IPR009721">
    <property type="entry name" value="O-acyltransferase_WSD1_C"/>
</dbReference>
<keyword evidence="11" id="KW-0812">Transmembrane</keyword>
<comment type="similarity">
    <text evidence="8">In the N-terminal section; belongs to the long-chain O-acyltransferase family.</text>
</comment>
<dbReference type="GO" id="GO:0004144">
    <property type="term" value="F:diacylglycerol O-acyltransferase activity"/>
    <property type="evidence" value="ECO:0007669"/>
    <property type="project" value="UniProtKB-EC"/>
</dbReference>
<sequence>MEIFPEKFVEDYIYNLTKTSLDKSKPLWEVHIINLKTSEAEGVWVFRIHHSLGDGMSLMSLLLACTRQIANPEALPTLPTAKKKKNQEHEKGRGGGHFITSFSRCFIGVWWLFQLLWNTFVDVFLFLATAFFLRDTQTPIRAPPGTENNPRRIIFRTLSLGDFKLMKNAMNSTINDVALGVTQAGLSRYLNRRYGENMKDEGGSTGYKNNLPSKIRLRSNLLVNIRPSPGIQDLADMMEKNSEAKWGNWLGYVLIPFNIALKDDPLDYIREVKVTVDRKKHSLEALCTFCISGLVFTLFGIKIRYNKYLYTWALRHH</sequence>
<evidence type="ECO:0000256" key="2">
    <source>
        <dbReference type="ARBA" id="ARBA00004586"/>
    </source>
</evidence>
<keyword evidence="15" id="KW-1185">Reference proteome</keyword>
<comment type="subcellular location">
    <subcellularLocation>
        <location evidence="1">Cell membrane</location>
        <topology evidence="1">Single-pass membrane protein</topology>
    </subcellularLocation>
    <subcellularLocation>
        <location evidence="2">Endoplasmic reticulum membrane</location>
    </subcellularLocation>
</comment>
<comment type="pathway">
    <text evidence="3">Glycerolipid metabolism; triacylglycerol biosynthesis.</text>
</comment>
<evidence type="ECO:0000259" key="12">
    <source>
        <dbReference type="Pfam" id="PF03007"/>
    </source>
</evidence>
<feature type="domain" description="O-acyltransferase WSD1-like N-terminal" evidence="12">
    <location>
        <begin position="11"/>
        <end position="178"/>
    </location>
</feature>
<gene>
    <name evidence="14" type="ORF">TorRG33x02_060840</name>
</gene>
<keyword evidence="11" id="KW-1133">Transmembrane helix</keyword>
<dbReference type="GO" id="GO:0005789">
    <property type="term" value="C:endoplasmic reticulum membrane"/>
    <property type="evidence" value="ECO:0007669"/>
    <property type="project" value="UniProtKB-SubCell"/>
</dbReference>
<dbReference type="Gene3D" id="3.30.559.10">
    <property type="entry name" value="Chloramphenicol acetyltransferase-like domain"/>
    <property type="match status" value="1"/>
</dbReference>
<dbReference type="Pfam" id="PF03007">
    <property type="entry name" value="WS_DGAT_cat"/>
    <property type="match status" value="1"/>
</dbReference>
<protein>
    <submittedName>
        <fullName evidence="14">O-acyltransferase</fullName>
    </submittedName>
</protein>
<evidence type="ECO:0000256" key="7">
    <source>
        <dbReference type="ARBA" id="ARBA00023315"/>
    </source>
</evidence>
<evidence type="ECO:0000313" key="15">
    <source>
        <dbReference type="Proteomes" id="UP000237000"/>
    </source>
</evidence>
<evidence type="ECO:0000256" key="10">
    <source>
        <dbReference type="ARBA" id="ARBA00048109"/>
    </source>
</evidence>
<reference evidence="15" key="1">
    <citation type="submission" date="2016-06" db="EMBL/GenBank/DDBJ databases">
        <title>Parallel loss of symbiosis genes in relatives of nitrogen-fixing non-legume Parasponia.</title>
        <authorList>
            <person name="Van Velzen R."/>
            <person name="Holmer R."/>
            <person name="Bu F."/>
            <person name="Rutten L."/>
            <person name="Van Zeijl A."/>
            <person name="Liu W."/>
            <person name="Santuari L."/>
            <person name="Cao Q."/>
            <person name="Sharma T."/>
            <person name="Shen D."/>
            <person name="Roswanjaya Y."/>
            <person name="Wardhani T."/>
            <person name="Kalhor M.S."/>
            <person name="Jansen J."/>
            <person name="Van den Hoogen J."/>
            <person name="Gungor B."/>
            <person name="Hartog M."/>
            <person name="Hontelez J."/>
            <person name="Verver J."/>
            <person name="Yang W.-C."/>
            <person name="Schijlen E."/>
            <person name="Repin R."/>
            <person name="Schilthuizen M."/>
            <person name="Schranz E."/>
            <person name="Heidstra R."/>
            <person name="Miyata K."/>
            <person name="Fedorova E."/>
            <person name="Kohlen W."/>
            <person name="Bisseling T."/>
            <person name="Smit S."/>
            <person name="Geurts R."/>
        </authorList>
    </citation>
    <scope>NUCLEOTIDE SEQUENCE [LARGE SCALE GENOMIC DNA]</scope>
    <source>
        <strain evidence="15">cv. RG33-2</strain>
    </source>
</reference>
<dbReference type="PANTHER" id="PTHR31650">
    <property type="entry name" value="O-ACYLTRANSFERASE (WSD1-LIKE) FAMILY PROTEIN"/>
    <property type="match status" value="1"/>
</dbReference>
<evidence type="ECO:0000256" key="5">
    <source>
        <dbReference type="ARBA" id="ARBA00022679"/>
    </source>
</evidence>
<comment type="catalytic activity">
    <reaction evidence="10">
        <text>an acyl-CoA + a 1,2-diacyl-sn-glycerol = a triacyl-sn-glycerol + CoA</text>
        <dbReference type="Rhea" id="RHEA:10868"/>
        <dbReference type="ChEBI" id="CHEBI:17815"/>
        <dbReference type="ChEBI" id="CHEBI:57287"/>
        <dbReference type="ChEBI" id="CHEBI:58342"/>
        <dbReference type="ChEBI" id="CHEBI:64615"/>
        <dbReference type="EC" id="2.3.1.20"/>
    </reaction>
</comment>
<feature type="transmembrane region" description="Helical" evidence="11">
    <location>
        <begin position="283"/>
        <end position="305"/>
    </location>
</feature>
<dbReference type="GO" id="GO:0005886">
    <property type="term" value="C:plasma membrane"/>
    <property type="evidence" value="ECO:0007669"/>
    <property type="project" value="UniProtKB-SubCell"/>
</dbReference>
<feature type="domain" description="O-acyltransferase WSD1 C-terminal" evidence="13">
    <location>
        <begin position="246"/>
        <end position="303"/>
    </location>
</feature>
<dbReference type="InParanoid" id="A0A2P5FJN7"/>
<evidence type="ECO:0000256" key="3">
    <source>
        <dbReference type="ARBA" id="ARBA00004771"/>
    </source>
</evidence>
<dbReference type="AlphaFoldDB" id="A0A2P5FJN7"/>
<feature type="transmembrane region" description="Helical" evidence="11">
    <location>
        <begin position="109"/>
        <end position="133"/>
    </location>
</feature>
<dbReference type="PANTHER" id="PTHR31650:SF74">
    <property type="entry name" value="O-ACYLTRANSFERASE WSD1-LIKE"/>
    <property type="match status" value="1"/>
</dbReference>
<accession>A0A2P5FJN7</accession>
<evidence type="ECO:0000256" key="6">
    <source>
        <dbReference type="ARBA" id="ARBA00022824"/>
    </source>
</evidence>
<comment type="catalytic activity">
    <reaction evidence="9">
        <text>a long chain fatty alcohol + a fatty acyl-CoA = a long-chain alcohol wax ester + CoA</text>
        <dbReference type="Rhea" id="RHEA:38443"/>
        <dbReference type="ChEBI" id="CHEBI:17135"/>
        <dbReference type="ChEBI" id="CHEBI:57287"/>
        <dbReference type="ChEBI" id="CHEBI:77636"/>
        <dbReference type="ChEBI" id="CHEBI:235323"/>
        <dbReference type="EC" id="2.3.1.75"/>
    </reaction>
</comment>
<evidence type="ECO:0000259" key="13">
    <source>
        <dbReference type="Pfam" id="PF06974"/>
    </source>
</evidence>
<evidence type="ECO:0000256" key="9">
    <source>
        <dbReference type="ARBA" id="ARBA00047604"/>
    </source>
</evidence>
<keyword evidence="6" id="KW-0256">Endoplasmic reticulum</keyword>
<dbReference type="Proteomes" id="UP000237000">
    <property type="component" value="Unassembled WGS sequence"/>
</dbReference>
<evidence type="ECO:0000256" key="8">
    <source>
        <dbReference type="ARBA" id="ARBA00024360"/>
    </source>
</evidence>
<evidence type="ECO:0000256" key="4">
    <source>
        <dbReference type="ARBA" id="ARBA00005189"/>
    </source>
</evidence>
<dbReference type="OrthoDB" id="619536at2759"/>
<comment type="caution">
    <text evidence="14">The sequence shown here is derived from an EMBL/GenBank/DDBJ whole genome shotgun (WGS) entry which is preliminary data.</text>
</comment>
<dbReference type="Pfam" id="PF06974">
    <property type="entry name" value="WS_DGAT_C"/>
    <property type="match status" value="1"/>
</dbReference>
<comment type="pathway">
    <text evidence="4">Lipid metabolism.</text>
</comment>
<dbReference type="UniPathway" id="UPA00282"/>
<proteinExistence type="inferred from homology"/>
<dbReference type="EMBL" id="JXTC01000027">
    <property type="protein sequence ID" value="PON98010.1"/>
    <property type="molecule type" value="Genomic_DNA"/>
</dbReference>
<dbReference type="InterPro" id="IPR004255">
    <property type="entry name" value="O-acyltransferase_WSD1_N"/>
</dbReference>
<keyword evidence="7 14" id="KW-0012">Acyltransferase</keyword>
<dbReference type="STRING" id="63057.A0A2P5FJN7"/>
<evidence type="ECO:0000313" key="14">
    <source>
        <dbReference type="EMBL" id="PON98010.1"/>
    </source>
</evidence>
<dbReference type="InterPro" id="IPR023213">
    <property type="entry name" value="CAT-like_dom_sf"/>
</dbReference>
<evidence type="ECO:0000256" key="1">
    <source>
        <dbReference type="ARBA" id="ARBA00004162"/>
    </source>
</evidence>
<name>A0A2P5FJN7_TREOI</name>
<evidence type="ECO:0000256" key="11">
    <source>
        <dbReference type="SAM" id="Phobius"/>
    </source>
</evidence>
<keyword evidence="5 14" id="KW-0808">Transferase</keyword>
<dbReference type="GO" id="GO:0019432">
    <property type="term" value="P:triglyceride biosynthetic process"/>
    <property type="evidence" value="ECO:0007669"/>
    <property type="project" value="UniProtKB-UniPathway"/>
</dbReference>
<dbReference type="GO" id="GO:0047196">
    <property type="term" value="F:long-chain-alcohol O-fatty-acyltransferase activity"/>
    <property type="evidence" value="ECO:0007669"/>
    <property type="project" value="UniProtKB-EC"/>
</dbReference>
<dbReference type="SUPFAM" id="SSF52777">
    <property type="entry name" value="CoA-dependent acyltransferases"/>
    <property type="match status" value="1"/>
</dbReference>
<keyword evidence="11" id="KW-0472">Membrane</keyword>